<dbReference type="InterPro" id="IPR000742">
    <property type="entry name" value="EGF"/>
</dbReference>
<feature type="disulfide bond" evidence="6">
    <location>
        <begin position="171"/>
        <end position="188"/>
    </location>
</feature>
<comment type="caution">
    <text evidence="9">The sequence shown here is derived from an EMBL/GenBank/DDBJ whole genome shotgun (WGS) entry which is preliminary data.</text>
</comment>
<dbReference type="SMART" id="SM00181">
    <property type="entry name" value="EGF"/>
    <property type="match status" value="7"/>
</dbReference>
<evidence type="ECO:0000256" key="3">
    <source>
        <dbReference type="ARBA" id="ARBA00022737"/>
    </source>
</evidence>
<dbReference type="FunFam" id="2.10.25.10:FF:000057">
    <property type="entry name" value="protocadherin Fat 1 isoform X2"/>
    <property type="match status" value="1"/>
</dbReference>
<feature type="domain" description="EGF-like" evidence="8">
    <location>
        <begin position="201"/>
        <end position="238"/>
    </location>
</feature>
<evidence type="ECO:0000313" key="10">
    <source>
        <dbReference type="Proteomes" id="UP000663834"/>
    </source>
</evidence>
<feature type="signal peptide" evidence="7">
    <location>
        <begin position="1"/>
        <end position="21"/>
    </location>
</feature>
<dbReference type="GO" id="GO:0007157">
    <property type="term" value="P:heterophilic cell-cell adhesion via plasma membrane cell adhesion molecules"/>
    <property type="evidence" value="ECO:0007669"/>
    <property type="project" value="TreeGrafter"/>
</dbReference>
<dbReference type="GO" id="GO:0005886">
    <property type="term" value="C:plasma membrane"/>
    <property type="evidence" value="ECO:0007669"/>
    <property type="project" value="TreeGrafter"/>
</dbReference>
<dbReference type="Pfam" id="PF00008">
    <property type="entry name" value="EGF"/>
    <property type="match status" value="5"/>
</dbReference>
<feature type="disulfide bond" evidence="6">
    <location>
        <begin position="228"/>
        <end position="237"/>
    </location>
</feature>
<proteinExistence type="predicted"/>
<dbReference type="GO" id="GO:0005509">
    <property type="term" value="F:calcium ion binding"/>
    <property type="evidence" value="ECO:0007669"/>
    <property type="project" value="InterPro"/>
</dbReference>
<dbReference type="PROSITE" id="PS50026">
    <property type="entry name" value="EGF_3"/>
    <property type="match status" value="7"/>
</dbReference>
<feature type="domain" description="EGF-like" evidence="8">
    <location>
        <begin position="22"/>
        <end position="61"/>
    </location>
</feature>
<gene>
    <name evidence="9" type="ORF">KQP761_LOCUS17457</name>
</gene>
<evidence type="ECO:0000256" key="1">
    <source>
        <dbReference type="ARBA" id="ARBA00022536"/>
    </source>
</evidence>
<feature type="disulfide bond" evidence="6">
    <location>
        <begin position="268"/>
        <end position="277"/>
    </location>
</feature>
<dbReference type="Gene3D" id="2.10.25.10">
    <property type="entry name" value="Laminin"/>
    <property type="match status" value="7"/>
</dbReference>
<dbReference type="FunFam" id="2.10.25.10:FF:000255">
    <property type="entry name" value="Sushi, nidogen and EGF-like domains 1"/>
    <property type="match status" value="1"/>
</dbReference>
<evidence type="ECO:0000256" key="5">
    <source>
        <dbReference type="ARBA" id="ARBA00023180"/>
    </source>
</evidence>
<protein>
    <recommendedName>
        <fullName evidence="8">EGF-like domain-containing protein</fullName>
    </recommendedName>
</protein>
<dbReference type="PROSITE" id="PS00022">
    <property type="entry name" value="EGF_1"/>
    <property type="match status" value="6"/>
</dbReference>
<dbReference type="SMART" id="SM00179">
    <property type="entry name" value="EGF_CA"/>
    <property type="match status" value="6"/>
</dbReference>
<dbReference type="FunFam" id="2.10.25.10:FF:000012">
    <property type="entry name" value="Delta-like protein"/>
    <property type="match status" value="1"/>
</dbReference>
<dbReference type="InterPro" id="IPR051022">
    <property type="entry name" value="Notch_Cell-Fate_Det"/>
</dbReference>
<dbReference type="Pfam" id="PF12661">
    <property type="entry name" value="hEGF"/>
    <property type="match status" value="1"/>
</dbReference>
<dbReference type="EMBL" id="CAJNOW010008868">
    <property type="protein sequence ID" value="CAF1548445.1"/>
    <property type="molecule type" value="Genomic_DNA"/>
</dbReference>
<feature type="disulfide bond" evidence="6">
    <location>
        <begin position="312"/>
        <end position="321"/>
    </location>
</feature>
<dbReference type="EMBL" id="CAJNOW010008868">
    <property type="protein sequence ID" value="CAF1548457.1"/>
    <property type="molecule type" value="Genomic_DNA"/>
</dbReference>
<keyword evidence="4 6" id="KW-1015">Disulfide bond</keyword>
<reference evidence="9" key="1">
    <citation type="submission" date="2021-02" db="EMBL/GenBank/DDBJ databases">
        <authorList>
            <person name="Nowell W R."/>
        </authorList>
    </citation>
    <scope>NUCLEOTIDE SEQUENCE</scope>
</reference>
<keyword evidence="2 7" id="KW-0732">Signal</keyword>
<accession>A0A815WTP8</accession>
<dbReference type="PANTHER" id="PTHR24049">
    <property type="entry name" value="CRUMBS FAMILY MEMBER"/>
    <property type="match status" value="1"/>
</dbReference>
<keyword evidence="5" id="KW-0325">Glycoprotein</keyword>
<evidence type="ECO:0000256" key="6">
    <source>
        <dbReference type="PROSITE-ProRule" id="PRU00076"/>
    </source>
</evidence>
<dbReference type="PRINTS" id="PR00010">
    <property type="entry name" value="EGFBLOOD"/>
</dbReference>
<keyword evidence="3" id="KW-0677">Repeat</keyword>
<feature type="disulfide bond" evidence="6">
    <location>
        <begin position="147"/>
        <end position="156"/>
    </location>
</feature>
<dbReference type="InterPro" id="IPR001881">
    <property type="entry name" value="EGF-like_Ca-bd_dom"/>
</dbReference>
<dbReference type="GO" id="GO:0032991">
    <property type="term" value="C:protein-containing complex"/>
    <property type="evidence" value="ECO:0007669"/>
    <property type="project" value="TreeGrafter"/>
</dbReference>
<comment type="caution">
    <text evidence="6">Lacks conserved residue(s) required for the propagation of feature annotation.</text>
</comment>
<dbReference type="OrthoDB" id="430340at2759"/>
<feature type="disulfide bond" evidence="6">
    <location>
        <begin position="190"/>
        <end position="199"/>
    </location>
</feature>
<evidence type="ECO:0000313" key="9">
    <source>
        <dbReference type="EMBL" id="CAF1548457.1"/>
    </source>
</evidence>
<feature type="domain" description="EGF-like" evidence="8">
    <location>
        <begin position="162"/>
        <end position="200"/>
    </location>
</feature>
<name>A0A815WTP8_9BILA</name>
<dbReference type="SUPFAM" id="SSF57196">
    <property type="entry name" value="EGF/Laminin"/>
    <property type="match status" value="7"/>
</dbReference>
<sequence>MHYAFCFFVFNVLWTTTIVHGQVNPCVSNPCKNGATCQNINSVEYNCICPPQFPLQGKHCDQLITTTTTTMRPIVTAAPSPCASSPCLNSGTCILQADINNPYRCACTQYTYGTRCENVNRCFTGASPCLNNGICIPGANGAYTCACTPQYTGSTCETLIQPISICASQPCTNGGTCLSLNDNAAYFCNCPPGYSGSRCELVNPCINAPCYNDGTCVAIDTGGYECICRAAFTGSRCETPNIADVCSPSPCRNGAVCLTINGAYYCNCPPSFTGRTCEQIIMESNVCITNPNLCINGGTCVSTGGNTWTCQCPAGFTGVNCGTPNFANTCLQGNPQCLNGGA</sequence>
<feature type="disulfide bond" evidence="6">
    <location>
        <begin position="107"/>
        <end position="116"/>
    </location>
</feature>
<dbReference type="PROSITE" id="PS01186">
    <property type="entry name" value="EGF_2"/>
    <property type="match status" value="2"/>
</dbReference>
<feature type="domain" description="EGF-like" evidence="8">
    <location>
        <begin position="118"/>
        <end position="157"/>
    </location>
</feature>
<dbReference type="AlphaFoldDB" id="A0A815WTP8"/>
<evidence type="ECO:0000256" key="4">
    <source>
        <dbReference type="ARBA" id="ARBA00023157"/>
    </source>
</evidence>
<feature type="domain" description="EGF-like" evidence="8">
    <location>
        <begin position="283"/>
        <end position="322"/>
    </location>
</feature>
<evidence type="ECO:0000256" key="7">
    <source>
        <dbReference type="SAM" id="SignalP"/>
    </source>
</evidence>
<keyword evidence="1 6" id="KW-0245">EGF-like domain</keyword>
<dbReference type="Proteomes" id="UP000663834">
    <property type="component" value="Unassembled WGS sequence"/>
</dbReference>
<dbReference type="CDD" id="cd00054">
    <property type="entry name" value="EGF_CA"/>
    <property type="match status" value="4"/>
</dbReference>
<feature type="non-terminal residue" evidence="9">
    <location>
        <position position="1"/>
    </location>
</feature>
<evidence type="ECO:0000256" key="2">
    <source>
        <dbReference type="ARBA" id="ARBA00022729"/>
    </source>
</evidence>
<dbReference type="InterPro" id="IPR013032">
    <property type="entry name" value="EGF-like_CS"/>
</dbReference>
<feature type="chain" id="PRO_5036412460" description="EGF-like domain-containing protein" evidence="7">
    <location>
        <begin position="22"/>
        <end position="342"/>
    </location>
</feature>
<feature type="domain" description="EGF-like" evidence="8">
    <location>
        <begin position="242"/>
        <end position="278"/>
    </location>
</feature>
<organism evidence="9 10">
    <name type="scientific">Rotaria magnacalcarata</name>
    <dbReference type="NCBI Taxonomy" id="392030"/>
    <lineage>
        <taxon>Eukaryota</taxon>
        <taxon>Metazoa</taxon>
        <taxon>Spiralia</taxon>
        <taxon>Gnathifera</taxon>
        <taxon>Rotifera</taxon>
        <taxon>Eurotatoria</taxon>
        <taxon>Bdelloidea</taxon>
        <taxon>Philodinida</taxon>
        <taxon>Philodinidae</taxon>
        <taxon>Rotaria</taxon>
    </lineage>
</organism>
<feature type="domain" description="EGF-like" evidence="8">
    <location>
        <begin position="78"/>
        <end position="117"/>
    </location>
</feature>
<dbReference type="GO" id="GO:0045197">
    <property type="term" value="P:establishment or maintenance of epithelial cell apical/basal polarity"/>
    <property type="evidence" value="ECO:0007669"/>
    <property type="project" value="TreeGrafter"/>
</dbReference>
<evidence type="ECO:0000259" key="8">
    <source>
        <dbReference type="PROSITE" id="PS50026"/>
    </source>
</evidence>